<name>A0A437M0U4_9SPHN</name>
<reference evidence="2 3" key="1">
    <citation type="submission" date="2019-01" db="EMBL/GenBank/DDBJ databases">
        <authorList>
            <person name="Chen W.-M."/>
        </authorList>
    </citation>
    <scope>NUCLEOTIDE SEQUENCE [LARGE SCALE GENOMIC DNA]</scope>
    <source>
        <strain evidence="2 3">CCP-7</strain>
    </source>
</reference>
<protein>
    <submittedName>
        <fullName evidence="2">5,6-dimethylbenzimidazole synthase</fullName>
        <ecNumber evidence="2">1.13.11.79</ecNumber>
    </submittedName>
</protein>
<dbReference type="Gene3D" id="3.40.109.10">
    <property type="entry name" value="NADH Oxidase"/>
    <property type="match status" value="1"/>
</dbReference>
<gene>
    <name evidence="2" type="primary">bluB</name>
    <name evidence="2" type="ORF">EOD43_17365</name>
</gene>
<dbReference type="InterPro" id="IPR050627">
    <property type="entry name" value="Nitroreductase/BluB"/>
</dbReference>
<dbReference type="RefSeq" id="WP_127745290.1">
    <property type="nucleotide sequence ID" value="NZ_SACN01000002.1"/>
</dbReference>
<accession>A0A437M0U4</accession>
<dbReference type="SUPFAM" id="SSF55469">
    <property type="entry name" value="FMN-dependent nitroreductase-like"/>
    <property type="match status" value="1"/>
</dbReference>
<dbReference type="GO" id="GO:0102919">
    <property type="term" value="F:5,6-dimethylbenzimidazole synthase activity"/>
    <property type="evidence" value="ECO:0007669"/>
    <property type="project" value="UniProtKB-EC"/>
</dbReference>
<comment type="caution">
    <text evidence="2">The sequence shown here is derived from an EMBL/GenBank/DDBJ whole genome shotgun (WGS) entry which is preliminary data.</text>
</comment>
<dbReference type="EC" id="1.13.11.79" evidence="2"/>
<evidence type="ECO:0000313" key="3">
    <source>
        <dbReference type="Proteomes" id="UP000282971"/>
    </source>
</evidence>
<dbReference type="PANTHER" id="PTHR23026">
    <property type="entry name" value="NADPH NITROREDUCTASE"/>
    <property type="match status" value="1"/>
</dbReference>
<dbReference type="EMBL" id="SACN01000002">
    <property type="protein sequence ID" value="RVT91278.1"/>
    <property type="molecule type" value="Genomic_DNA"/>
</dbReference>
<organism evidence="2 3">
    <name type="scientific">Sphingomonas crocodyli</name>
    <dbReference type="NCBI Taxonomy" id="1979270"/>
    <lineage>
        <taxon>Bacteria</taxon>
        <taxon>Pseudomonadati</taxon>
        <taxon>Pseudomonadota</taxon>
        <taxon>Alphaproteobacteria</taxon>
        <taxon>Sphingomonadales</taxon>
        <taxon>Sphingomonadaceae</taxon>
        <taxon>Sphingomonas</taxon>
    </lineage>
</organism>
<evidence type="ECO:0000259" key="1">
    <source>
        <dbReference type="Pfam" id="PF00881"/>
    </source>
</evidence>
<proteinExistence type="predicted"/>
<keyword evidence="3" id="KW-1185">Reference proteome</keyword>
<sequence length="197" mass="22049">MLSWRRDVRHFDTRPIDAAVIDRLFELAQLAPSVGNAQPWRFVRVKTQALRATLAEHVDERARAAGETYGESERAALYASLKLHGLREAPEIVAVFCDEEPPQGHGLGRATMPEALRYSTVLAIHTLWLAAQNEGIGLGWVSIVDPAFVTDLLDVPAQWRFVALLCIGYPIAPSDTPELERRGWQARGDWRANISER</sequence>
<dbReference type="AlphaFoldDB" id="A0A437M0U4"/>
<dbReference type="InterPro" id="IPR029479">
    <property type="entry name" value="Nitroreductase"/>
</dbReference>
<dbReference type="Pfam" id="PF00881">
    <property type="entry name" value="Nitroreductase"/>
    <property type="match status" value="1"/>
</dbReference>
<dbReference type="NCBIfam" id="TIGR02476">
    <property type="entry name" value="BluB"/>
    <property type="match status" value="1"/>
</dbReference>
<dbReference type="Proteomes" id="UP000282971">
    <property type="component" value="Unassembled WGS sequence"/>
</dbReference>
<dbReference type="InterPro" id="IPR012825">
    <property type="entry name" value="BluB"/>
</dbReference>
<dbReference type="PANTHER" id="PTHR23026:SF123">
    <property type="entry name" value="NAD(P)H NITROREDUCTASE RV3131-RELATED"/>
    <property type="match status" value="1"/>
</dbReference>
<dbReference type="OrthoDB" id="9773807at2"/>
<evidence type="ECO:0000313" key="2">
    <source>
        <dbReference type="EMBL" id="RVT91278.1"/>
    </source>
</evidence>
<feature type="domain" description="Nitroreductase" evidence="1">
    <location>
        <begin position="3"/>
        <end position="169"/>
    </location>
</feature>
<keyword evidence="2" id="KW-0560">Oxidoreductase</keyword>
<dbReference type="InterPro" id="IPR000415">
    <property type="entry name" value="Nitroreductase-like"/>
</dbReference>